<feature type="compositionally biased region" description="Basic and acidic residues" evidence="1">
    <location>
        <begin position="265"/>
        <end position="281"/>
    </location>
</feature>
<proteinExistence type="predicted"/>
<feature type="compositionally biased region" description="Acidic residues" evidence="1">
    <location>
        <begin position="282"/>
        <end position="292"/>
    </location>
</feature>
<name>A0A4E0RUE4_FASHE</name>
<gene>
    <name evidence="2" type="ORF">D915_003974</name>
</gene>
<accession>A0A4E0RUE4</accession>
<keyword evidence="3" id="KW-1185">Reference proteome</keyword>
<feature type="region of interest" description="Disordered" evidence="1">
    <location>
        <begin position="132"/>
        <end position="372"/>
    </location>
</feature>
<dbReference type="AlphaFoldDB" id="A0A4E0RUE4"/>
<dbReference type="Proteomes" id="UP000230066">
    <property type="component" value="Unassembled WGS sequence"/>
</dbReference>
<feature type="compositionally biased region" description="Polar residues" evidence="1">
    <location>
        <begin position="302"/>
        <end position="323"/>
    </location>
</feature>
<organism evidence="2 3">
    <name type="scientific">Fasciola hepatica</name>
    <name type="common">Liver fluke</name>
    <dbReference type="NCBI Taxonomy" id="6192"/>
    <lineage>
        <taxon>Eukaryota</taxon>
        <taxon>Metazoa</taxon>
        <taxon>Spiralia</taxon>
        <taxon>Lophotrochozoa</taxon>
        <taxon>Platyhelminthes</taxon>
        <taxon>Trematoda</taxon>
        <taxon>Digenea</taxon>
        <taxon>Plagiorchiida</taxon>
        <taxon>Echinostomata</taxon>
        <taxon>Echinostomatoidea</taxon>
        <taxon>Fasciolidae</taxon>
        <taxon>Fasciola</taxon>
    </lineage>
</organism>
<feature type="compositionally biased region" description="Polar residues" evidence="1">
    <location>
        <begin position="250"/>
        <end position="263"/>
    </location>
</feature>
<dbReference type="EMBL" id="JXXN02001159">
    <property type="protein sequence ID" value="THD25398.1"/>
    <property type="molecule type" value="Genomic_DNA"/>
</dbReference>
<sequence length="578" mass="62890">MMTNGNAVCVLTSIPANRTNVKFVSCERVHLPGEVFCSLANTSLTRRKPRLNPQVVEQQQLIAQAILKEKDDENRKKKDRFTDKQTTSGSSLKLKNFDRSAPLLFEIFANGYSVVITEFQLKSKVHLSHFPDSPAPSTCSSLQGFSGTPNIHPEQLSPADSNPSLDTAIQRGSHISSYEFDFNDPNSTVPAAPTTTTTPHMDSKHRVPPLSKPLPLSKSTPYGPFGYDPAHPTRSHSSTSSSIGGTNISRPNSPHSHGASSCLSEVKREQEALKAEQLAHDGDDEEDDEEEDQAYRTRTWRVPSQTRRTKPSVTMKSDPSLTSPALRITNPTPPIDPPALASTRPRRQHPRIDGPNPYVLPGASSSKRRKLNPNCYRSKLSIHGRRNVLELTKHCSTHSDAVNSSGTVSAPLKLDSELIKRRTGTASVGANTTAFMTSRETRTSKRKSTRSARRSSSSRTRHESSSKPALKCRIRVPRLSLQMTSSSSTDPVESNEVVMNDSDDHKIAPSTGGAEALLSVSANTNEADARTDATSAADQFIPDGSCVPFQSCIRLSTESKNTSAMTDSSGASALEISH</sequence>
<feature type="compositionally biased region" description="Basic residues" evidence="1">
    <location>
        <begin position="444"/>
        <end position="453"/>
    </location>
</feature>
<feature type="compositionally biased region" description="Polar residues" evidence="1">
    <location>
        <begin position="558"/>
        <end position="571"/>
    </location>
</feature>
<comment type="caution">
    <text evidence="2">The sequence shown here is derived from an EMBL/GenBank/DDBJ whole genome shotgun (WGS) entry which is preliminary data.</text>
</comment>
<evidence type="ECO:0000313" key="2">
    <source>
        <dbReference type="EMBL" id="THD25398.1"/>
    </source>
</evidence>
<feature type="compositionally biased region" description="Low complexity" evidence="1">
    <location>
        <begin position="188"/>
        <end position="199"/>
    </location>
</feature>
<evidence type="ECO:0000256" key="1">
    <source>
        <dbReference type="SAM" id="MobiDB-lite"/>
    </source>
</evidence>
<feature type="region of interest" description="Disordered" evidence="1">
    <location>
        <begin position="432"/>
        <end position="470"/>
    </location>
</feature>
<feature type="compositionally biased region" description="Polar residues" evidence="1">
    <location>
        <begin position="158"/>
        <end position="167"/>
    </location>
</feature>
<reference evidence="2" key="1">
    <citation type="submission" date="2019-03" db="EMBL/GenBank/DDBJ databases">
        <title>Improved annotation for the trematode Fasciola hepatica.</title>
        <authorList>
            <person name="Choi Y.-J."/>
            <person name="Martin J."/>
            <person name="Mitreva M."/>
        </authorList>
    </citation>
    <scope>NUCLEOTIDE SEQUENCE [LARGE SCALE GENOMIC DNA]</scope>
</reference>
<feature type="region of interest" description="Disordered" evidence="1">
    <location>
        <begin position="558"/>
        <end position="578"/>
    </location>
</feature>
<feature type="compositionally biased region" description="Polar residues" evidence="1">
    <location>
        <begin position="135"/>
        <end position="149"/>
    </location>
</feature>
<evidence type="ECO:0000313" key="3">
    <source>
        <dbReference type="Proteomes" id="UP000230066"/>
    </source>
</evidence>
<feature type="compositionally biased region" description="Low complexity" evidence="1">
    <location>
        <begin position="235"/>
        <end position="249"/>
    </location>
</feature>
<protein>
    <submittedName>
        <fullName evidence="2">Uncharacterized protein</fullName>
    </submittedName>
</protein>